<evidence type="ECO:0000313" key="5">
    <source>
        <dbReference type="Proteomes" id="UP000002432"/>
    </source>
</evidence>
<accession>Q1IQV2</accession>
<comment type="cofactor">
    <cofactor evidence="1">
        <name>FAD</name>
        <dbReference type="ChEBI" id="CHEBI:57692"/>
    </cofactor>
</comment>
<dbReference type="PANTHER" id="PTHR42923">
    <property type="entry name" value="PROTOPORPHYRINOGEN OXIDASE"/>
    <property type="match status" value="1"/>
</dbReference>
<dbReference type="PANTHER" id="PTHR42923:SF47">
    <property type="entry name" value="BLR3003 PROTEIN"/>
    <property type="match status" value="1"/>
</dbReference>
<dbReference type="EnsemblBacteria" id="ABF40748">
    <property type="protein sequence ID" value="ABF40748"/>
    <property type="gene ID" value="Acid345_1747"/>
</dbReference>
<feature type="domain" description="Amine oxidase" evidence="3">
    <location>
        <begin position="29"/>
        <end position="456"/>
    </location>
</feature>
<dbReference type="Gene3D" id="3.90.660.50">
    <property type="match status" value="1"/>
</dbReference>
<protein>
    <submittedName>
        <fullName evidence="4">Carotene 7,8-desaturase</fullName>
        <ecNumber evidence="4">1.3.5.6</ecNumber>
    </submittedName>
</protein>
<name>Q1IQV2_KORVE</name>
<sequence>MSATLTATQLKAEQPTGKKARVAIVGGGLAGLAAGCALADAGFSVKLFERKPFLGGRASSYQHPATGEVVDNCQHVLLGCCTNLLDFYKRLGVEDQIRWFEQLTFMLPNGKAGTIEPSGLPAPLHASPAFLKFKVLSLGDKLSIARAMLALMRGLPKESGDNFLSWLKRHGQTEHAINRFWAPVLISALNDDLDQVSVRYAAMVFRESFLKSAEAGKMGVPAAPLSDIYGRAGEYIEKRGGEVVLRASVDQLTLQDSRVLLRVNGEQIESDYVVLAAPFFESVKLLPEADSEGLRSQIGELKTVPITGIHFWFDREVTPLEHAVLLDRTIQWMFQKSKLLRGQRDEGAPLAAGSHIELVVSSSKSLLTMGRNEILDLALKEFYEFFPQAKEARVLKSAVIKEVHATFSPAPQGDRYRPLPITPWPRIFLSGDWTATGWPATMEGAVRGGYLTAEALSFATGNQRKFLVPDLGAKGLMKLFP</sequence>
<dbReference type="GO" id="GO:0016719">
    <property type="term" value="F:9,9'-di-cis-zeta-carotene desaturase activity"/>
    <property type="evidence" value="ECO:0007669"/>
    <property type="project" value="UniProtKB-EC"/>
</dbReference>
<evidence type="ECO:0000313" key="4">
    <source>
        <dbReference type="EMBL" id="ABF40748.1"/>
    </source>
</evidence>
<dbReference type="InterPro" id="IPR017830">
    <property type="entry name" value="SQase_HpnE"/>
</dbReference>
<dbReference type="Proteomes" id="UP000002432">
    <property type="component" value="Chromosome"/>
</dbReference>
<keyword evidence="2 4" id="KW-0560">Oxidoreductase</keyword>
<dbReference type="KEGG" id="aba:Acid345_1747"/>
<evidence type="ECO:0000256" key="1">
    <source>
        <dbReference type="ARBA" id="ARBA00001974"/>
    </source>
</evidence>
<gene>
    <name evidence="4" type="ordered locus">Acid345_1747</name>
</gene>
<dbReference type="InterPro" id="IPR036188">
    <property type="entry name" value="FAD/NAD-bd_sf"/>
</dbReference>
<dbReference type="eggNOG" id="COG1233">
    <property type="taxonomic scope" value="Bacteria"/>
</dbReference>
<dbReference type="Gene3D" id="3.50.50.60">
    <property type="entry name" value="FAD/NAD(P)-binding domain"/>
    <property type="match status" value="1"/>
</dbReference>
<evidence type="ECO:0000259" key="3">
    <source>
        <dbReference type="Pfam" id="PF01593"/>
    </source>
</evidence>
<dbReference type="Pfam" id="PF01593">
    <property type="entry name" value="Amino_oxidase"/>
    <property type="match status" value="1"/>
</dbReference>
<evidence type="ECO:0000256" key="2">
    <source>
        <dbReference type="ARBA" id="ARBA00023002"/>
    </source>
</evidence>
<dbReference type="SUPFAM" id="SSF51905">
    <property type="entry name" value="FAD/NAD(P)-binding domain"/>
    <property type="match status" value="1"/>
</dbReference>
<dbReference type="InterPro" id="IPR001613">
    <property type="entry name" value="Flavin_amine_oxidase"/>
</dbReference>
<keyword evidence="5" id="KW-1185">Reference proteome</keyword>
<dbReference type="RefSeq" id="WP_011522550.1">
    <property type="nucleotide sequence ID" value="NC_008009.1"/>
</dbReference>
<dbReference type="HOGENOM" id="CLU_022687_2_0_0"/>
<dbReference type="OrthoDB" id="9814556at2"/>
<reference evidence="4 5" key="1">
    <citation type="journal article" date="2009" name="Appl. Environ. Microbiol.">
        <title>Three genomes from the phylum Acidobacteria provide insight into the lifestyles of these microorganisms in soils.</title>
        <authorList>
            <person name="Ward N.L."/>
            <person name="Challacombe J.F."/>
            <person name="Janssen P.H."/>
            <person name="Henrissat B."/>
            <person name="Coutinho P.M."/>
            <person name="Wu M."/>
            <person name="Xie G."/>
            <person name="Haft D.H."/>
            <person name="Sait M."/>
            <person name="Badger J."/>
            <person name="Barabote R.D."/>
            <person name="Bradley B."/>
            <person name="Brettin T.S."/>
            <person name="Brinkac L.M."/>
            <person name="Bruce D."/>
            <person name="Creasy T."/>
            <person name="Daugherty S.C."/>
            <person name="Davidsen T.M."/>
            <person name="DeBoy R.T."/>
            <person name="Detter J.C."/>
            <person name="Dodson R.J."/>
            <person name="Durkin A.S."/>
            <person name="Ganapathy A."/>
            <person name="Gwinn-Giglio M."/>
            <person name="Han C.S."/>
            <person name="Khouri H."/>
            <person name="Kiss H."/>
            <person name="Kothari S.P."/>
            <person name="Madupu R."/>
            <person name="Nelson K.E."/>
            <person name="Nelson W.C."/>
            <person name="Paulsen I."/>
            <person name="Penn K."/>
            <person name="Ren Q."/>
            <person name="Rosovitz M.J."/>
            <person name="Selengut J.D."/>
            <person name="Shrivastava S."/>
            <person name="Sullivan S.A."/>
            <person name="Tapia R."/>
            <person name="Thompson L.S."/>
            <person name="Watkins K.L."/>
            <person name="Yang Q."/>
            <person name="Yu C."/>
            <person name="Zafar N."/>
            <person name="Zhou L."/>
            <person name="Kuske C.R."/>
        </authorList>
    </citation>
    <scope>NUCLEOTIDE SEQUENCE [LARGE SCALE GENOMIC DNA]</scope>
    <source>
        <strain evidence="4 5">Ellin345</strain>
    </source>
</reference>
<dbReference type="InterPro" id="IPR050464">
    <property type="entry name" value="Zeta_carotene_desat/Oxidored"/>
</dbReference>
<dbReference type="EC" id="1.3.5.6" evidence="4"/>
<proteinExistence type="predicted"/>
<dbReference type="PRINTS" id="PR00757">
    <property type="entry name" value="AMINEOXDASEF"/>
</dbReference>
<dbReference type="EMBL" id="CP000360">
    <property type="protein sequence ID" value="ABF40748.1"/>
    <property type="molecule type" value="Genomic_DNA"/>
</dbReference>
<dbReference type="STRING" id="204669.Acid345_1747"/>
<dbReference type="eggNOG" id="COG3349">
    <property type="taxonomic scope" value="Bacteria"/>
</dbReference>
<dbReference type="NCBIfam" id="TIGR03467">
    <property type="entry name" value="HpnE"/>
    <property type="match status" value="1"/>
</dbReference>
<dbReference type="InterPro" id="IPR002937">
    <property type="entry name" value="Amino_oxidase"/>
</dbReference>
<dbReference type="AlphaFoldDB" id="Q1IQV2"/>
<organism evidence="4 5">
    <name type="scientific">Koribacter versatilis (strain Ellin345)</name>
    <dbReference type="NCBI Taxonomy" id="204669"/>
    <lineage>
        <taxon>Bacteria</taxon>
        <taxon>Pseudomonadati</taxon>
        <taxon>Acidobacteriota</taxon>
        <taxon>Terriglobia</taxon>
        <taxon>Terriglobales</taxon>
        <taxon>Candidatus Korobacteraceae</taxon>
        <taxon>Candidatus Korobacter</taxon>
    </lineage>
</organism>